<dbReference type="EMBL" id="JASPKY010000457">
    <property type="protein sequence ID" value="KAK9696254.1"/>
    <property type="molecule type" value="Genomic_DNA"/>
</dbReference>
<proteinExistence type="predicted"/>
<dbReference type="Proteomes" id="UP001458880">
    <property type="component" value="Unassembled WGS sequence"/>
</dbReference>
<dbReference type="AlphaFoldDB" id="A0AAW1J0H0"/>
<evidence type="ECO:0000313" key="1">
    <source>
        <dbReference type="EMBL" id="KAK9696254.1"/>
    </source>
</evidence>
<accession>A0AAW1J0H0</accession>
<comment type="caution">
    <text evidence="1">The sequence shown here is derived from an EMBL/GenBank/DDBJ whole genome shotgun (WGS) entry which is preliminary data.</text>
</comment>
<dbReference type="PANTHER" id="PTHR33198">
    <property type="entry name" value="ANK_REP_REGION DOMAIN-CONTAINING PROTEIN-RELATED"/>
    <property type="match status" value="1"/>
</dbReference>
<evidence type="ECO:0000313" key="2">
    <source>
        <dbReference type="Proteomes" id="UP001458880"/>
    </source>
</evidence>
<protein>
    <submittedName>
        <fullName evidence="1">Uncharacterized protein</fullName>
    </submittedName>
</protein>
<reference evidence="1 2" key="1">
    <citation type="journal article" date="2024" name="BMC Genomics">
        <title>De novo assembly and annotation of Popillia japonica's genome with initial clues to its potential as an invasive pest.</title>
        <authorList>
            <person name="Cucini C."/>
            <person name="Boschi S."/>
            <person name="Funari R."/>
            <person name="Cardaioli E."/>
            <person name="Iannotti N."/>
            <person name="Marturano G."/>
            <person name="Paoli F."/>
            <person name="Bruttini M."/>
            <person name="Carapelli A."/>
            <person name="Frati F."/>
            <person name="Nardi F."/>
        </authorList>
    </citation>
    <scope>NUCLEOTIDE SEQUENCE [LARGE SCALE GENOMIC DNA]</scope>
    <source>
        <strain evidence="1">DMR45628</strain>
    </source>
</reference>
<keyword evidence="2" id="KW-1185">Reference proteome</keyword>
<organism evidence="1 2">
    <name type="scientific">Popillia japonica</name>
    <name type="common">Japanese beetle</name>
    <dbReference type="NCBI Taxonomy" id="7064"/>
    <lineage>
        <taxon>Eukaryota</taxon>
        <taxon>Metazoa</taxon>
        <taxon>Ecdysozoa</taxon>
        <taxon>Arthropoda</taxon>
        <taxon>Hexapoda</taxon>
        <taxon>Insecta</taxon>
        <taxon>Pterygota</taxon>
        <taxon>Neoptera</taxon>
        <taxon>Endopterygota</taxon>
        <taxon>Coleoptera</taxon>
        <taxon>Polyphaga</taxon>
        <taxon>Scarabaeiformia</taxon>
        <taxon>Scarabaeidae</taxon>
        <taxon>Rutelinae</taxon>
        <taxon>Popillia</taxon>
    </lineage>
</organism>
<gene>
    <name evidence="1" type="ORF">QE152_g32026</name>
</gene>
<sequence>MTTLLKPKTVNVIYERAKFHQRHQNDGETVQEIIADVLKLSKTYNYGNMTDELIRDKLVVGIRDIKVSERMQMDSKLTFAEAKTLIVQNERVKQENKNLREKSTKEVYTPDTLSRHRLRIGRDDVDVLQEEDIIFHVNVISKLMEKEIQTDEEYVTQKQKLRQRFCWEGTLETYYRRNRRR</sequence>
<name>A0AAW1J0H0_POPJA</name>